<reference evidence="2 3" key="2">
    <citation type="journal article" date="2017" name="Nature">
        <title>The Apostasia genome and the evolution of orchids.</title>
        <authorList>
            <person name="Zhang G.Q."/>
            <person name="Liu K.W."/>
            <person name="Li Z."/>
            <person name="Lohaus R."/>
            <person name="Hsiao Y.Y."/>
            <person name="Niu S.C."/>
            <person name="Wang J.Y."/>
            <person name="Lin Y.C."/>
            <person name="Xu Q."/>
            <person name="Chen L.J."/>
            <person name="Yoshida K."/>
            <person name="Fujiwara S."/>
            <person name="Wang Z.W."/>
            <person name="Zhang Y.Q."/>
            <person name="Mitsuda N."/>
            <person name="Wang M."/>
            <person name="Liu G.H."/>
            <person name="Pecoraro L."/>
            <person name="Huang H.X."/>
            <person name="Xiao X.J."/>
            <person name="Lin M."/>
            <person name="Wu X.Y."/>
            <person name="Wu W.L."/>
            <person name="Chen Y.Y."/>
            <person name="Chang S.B."/>
            <person name="Sakamoto S."/>
            <person name="Ohme-Takagi M."/>
            <person name="Yagi M."/>
            <person name="Zeng S.J."/>
            <person name="Shen C.Y."/>
            <person name="Yeh C.M."/>
            <person name="Luo Y.B."/>
            <person name="Tsai W.C."/>
            <person name="Van de Peer Y."/>
            <person name="Liu Z.J."/>
        </authorList>
    </citation>
    <scope>NUCLEOTIDE SEQUENCE [LARGE SCALE GENOMIC DNA]</scope>
    <source>
        <tissue evidence="2">The whole plant</tissue>
    </source>
</reference>
<evidence type="ECO:0000313" key="3">
    <source>
        <dbReference type="Proteomes" id="UP000233837"/>
    </source>
</evidence>
<evidence type="ECO:0008006" key="4">
    <source>
        <dbReference type="Google" id="ProtNLM"/>
    </source>
</evidence>
<keyword evidence="1" id="KW-1133">Transmembrane helix</keyword>
<reference evidence="2 3" key="1">
    <citation type="journal article" date="2016" name="Sci. Rep.">
        <title>The Dendrobium catenatum Lindl. genome sequence provides insights into polysaccharide synthase, floral development and adaptive evolution.</title>
        <authorList>
            <person name="Zhang G.Q."/>
            <person name="Xu Q."/>
            <person name="Bian C."/>
            <person name="Tsai W.C."/>
            <person name="Yeh C.M."/>
            <person name="Liu K.W."/>
            <person name="Yoshida K."/>
            <person name="Zhang L.S."/>
            <person name="Chang S.B."/>
            <person name="Chen F."/>
            <person name="Shi Y."/>
            <person name="Su Y.Y."/>
            <person name="Zhang Y.Q."/>
            <person name="Chen L.J."/>
            <person name="Yin Y."/>
            <person name="Lin M."/>
            <person name="Huang H."/>
            <person name="Deng H."/>
            <person name="Wang Z.W."/>
            <person name="Zhu S.L."/>
            <person name="Zhao X."/>
            <person name="Deng C."/>
            <person name="Niu S.C."/>
            <person name="Huang J."/>
            <person name="Wang M."/>
            <person name="Liu G.H."/>
            <person name="Yang H.J."/>
            <person name="Xiao X.J."/>
            <person name="Hsiao Y.Y."/>
            <person name="Wu W.L."/>
            <person name="Chen Y.Y."/>
            <person name="Mitsuda N."/>
            <person name="Ohme-Takagi M."/>
            <person name="Luo Y.B."/>
            <person name="Van de Peer Y."/>
            <person name="Liu Z.J."/>
        </authorList>
    </citation>
    <scope>NUCLEOTIDE SEQUENCE [LARGE SCALE GENOMIC DNA]</scope>
    <source>
        <tissue evidence="2">The whole plant</tissue>
    </source>
</reference>
<evidence type="ECO:0000313" key="2">
    <source>
        <dbReference type="EMBL" id="PKU63602.1"/>
    </source>
</evidence>
<dbReference type="EMBL" id="KZ503477">
    <property type="protein sequence ID" value="PKU63602.1"/>
    <property type="molecule type" value="Genomic_DNA"/>
</dbReference>
<keyword evidence="1" id="KW-0472">Membrane</keyword>
<dbReference type="AlphaFoldDB" id="A0A2I0VJL0"/>
<feature type="transmembrane region" description="Helical" evidence="1">
    <location>
        <begin position="20"/>
        <end position="37"/>
    </location>
</feature>
<name>A0A2I0VJL0_9ASPA</name>
<proteinExistence type="predicted"/>
<accession>A0A2I0VJL0</accession>
<keyword evidence="1" id="KW-0812">Transmembrane</keyword>
<sequence>MQPLSSYDETVSHLFFECSYSFSILTGLFSGMCNVLLRPNIFQVYDWINGKYKGNSEVINFYKLAISSMIYFIWKERNNRIFGNHFQCHSSLLLSIKRALFEKIVKWRNAMEFLDRL</sequence>
<keyword evidence="3" id="KW-1185">Reference proteome</keyword>
<protein>
    <recommendedName>
        <fullName evidence="4">Reverse transcriptase zinc-binding domain-containing protein</fullName>
    </recommendedName>
</protein>
<evidence type="ECO:0000256" key="1">
    <source>
        <dbReference type="SAM" id="Phobius"/>
    </source>
</evidence>
<dbReference type="Proteomes" id="UP000233837">
    <property type="component" value="Unassembled WGS sequence"/>
</dbReference>
<organism evidence="2 3">
    <name type="scientific">Dendrobium catenatum</name>
    <dbReference type="NCBI Taxonomy" id="906689"/>
    <lineage>
        <taxon>Eukaryota</taxon>
        <taxon>Viridiplantae</taxon>
        <taxon>Streptophyta</taxon>
        <taxon>Embryophyta</taxon>
        <taxon>Tracheophyta</taxon>
        <taxon>Spermatophyta</taxon>
        <taxon>Magnoliopsida</taxon>
        <taxon>Liliopsida</taxon>
        <taxon>Asparagales</taxon>
        <taxon>Orchidaceae</taxon>
        <taxon>Epidendroideae</taxon>
        <taxon>Malaxideae</taxon>
        <taxon>Dendrobiinae</taxon>
        <taxon>Dendrobium</taxon>
    </lineage>
</organism>
<gene>
    <name evidence="2" type="ORF">MA16_Dca016743</name>
</gene>